<dbReference type="CDD" id="cd00306">
    <property type="entry name" value="Peptidases_S8_S53"/>
    <property type="match status" value="1"/>
</dbReference>
<dbReference type="SUPFAM" id="SSF52743">
    <property type="entry name" value="Subtilisin-like"/>
    <property type="match status" value="1"/>
</dbReference>
<evidence type="ECO:0000256" key="1">
    <source>
        <dbReference type="SAM" id="MobiDB-lite"/>
    </source>
</evidence>
<reference evidence="3 4" key="1">
    <citation type="submission" date="2018-03" db="EMBL/GenBank/DDBJ databases">
        <title>Draft Genome Sequences of the Obligatory Marine Myxobacteria Enhygromyxa salina SWB005.</title>
        <authorList>
            <person name="Poehlein A."/>
            <person name="Moghaddam J.A."/>
            <person name="Harms H."/>
            <person name="Alanjari M."/>
            <person name="Koenig G.M."/>
            <person name="Daniel R."/>
            <person name="Schaeberle T.F."/>
        </authorList>
    </citation>
    <scope>NUCLEOTIDE SEQUENCE [LARGE SCALE GENOMIC DNA]</scope>
    <source>
        <strain evidence="3 4">SWB005</strain>
    </source>
</reference>
<dbReference type="Pfam" id="PF00082">
    <property type="entry name" value="Peptidase_S8"/>
    <property type="match status" value="1"/>
</dbReference>
<accession>A0A2S9XIY7</accession>
<evidence type="ECO:0000313" key="3">
    <source>
        <dbReference type="EMBL" id="PRP92838.1"/>
    </source>
</evidence>
<dbReference type="RefSeq" id="WP_106393926.1">
    <property type="nucleotide sequence ID" value="NZ_PVNK01000203.1"/>
</dbReference>
<dbReference type="GO" id="GO:0004252">
    <property type="term" value="F:serine-type endopeptidase activity"/>
    <property type="evidence" value="ECO:0007669"/>
    <property type="project" value="InterPro"/>
</dbReference>
<comment type="caution">
    <text evidence="3">The sequence shown here is derived from an EMBL/GenBank/DDBJ whole genome shotgun (WGS) entry which is preliminary data.</text>
</comment>
<dbReference type="OrthoDB" id="5494295at2"/>
<dbReference type="GO" id="GO:0006508">
    <property type="term" value="P:proteolysis"/>
    <property type="evidence" value="ECO:0007669"/>
    <property type="project" value="InterPro"/>
</dbReference>
<evidence type="ECO:0000259" key="2">
    <source>
        <dbReference type="Pfam" id="PF00082"/>
    </source>
</evidence>
<sequence>MKTAFHLIATSALLGCVSGEGFDDPELDPQTADDASALPSSVAPGTHAEPEPRSSLNYPVVSCPNARLIGVLDPGQEDCSLAGTLPGGWNAIRMFDTGSPDIQSLGVPAPGALGRYCMYEPEAPSVSQQDYIDLFDQMHASGMISLNSVAPDCLGQGTQGTDLYDTVVREGLQEAFGLNVDRVDGIDLGSTVGFRANVDLGVIDSTSGSAAAGHVTPINEHGLQIAAIIEDLACPSHDPSCIDNLNHFIALPRTAWDTPPNWIEGGHQGTQGDLAMAVYAAVRDWNERLGGPGGSERLVLNLSLGWERGLGEPIDPSRGPMRSLQSALEYASCSGALVFVAAGNNPSPGCEDETETAGPTEPAAFENIPAPDSATCTSLGFTPGGSLGRPVFGGAAYRPLVYAVGGVDEHDQPLINARTGGQPRLVALGSNGVGGVSPNLHAALTGTSVSAAVASGAAALIWSYRPELRPSEVAELLYDTGYATGDAADFGGGVPNAVRRVSVCAALASACAGKPSYSCPQLTCTASAPATDGNLGTFFFEVDTVYADVVAAETLESFDQSSDLGTPATCGISSWDSLLDPQPETPICSHCSIDVPKGGSSGDDQLTMDVDPLYKGDISSATLVSYDASRAATTYVLDSSTITALNRSTTDLVSVTLDVPDTISAVLEFEVDKGGRTTTQSNPITVRSE</sequence>
<dbReference type="EMBL" id="PVNK01000203">
    <property type="protein sequence ID" value="PRP92838.1"/>
    <property type="molecule type" value="Genomic_DNA"/>
</dbReference>
<name>A0A2S9XIY7_9BACT</name>
<keyword evidence="4" id="KW-1185">Reference proteome</keyword>
<proteinExistence type="predicted"/>
<dbReference type="InterPro" id="IPR000209">
    <property type="entry name" value="Peptidase_S8/S53_dom"/>
</dbReference>
<organism evidence="3 4">
    <name type="scientific">Enhygromyxa salina</name>
    <dbReference type="NCBI Taxonomy" id="215803"/>
    <lineage>
        <taxon>Bacteria</taxon>
        <taxon>Pseudomonadati</taxon>
        <taxon>Myxococcota</taxon>
        <taxon>Polyangia</taxon>
        <taxon>Nannocystales</taxon>
        <taxon>Nannocystaceae</taxon>
        <taxon>Enhygromyxa</taxon>
    </lineage>
</organism>
<dbReference type="Proteomes" id="UP000237968">
    <property type="component" value="Unassembled WGS sequence"/>
</dbReference>
<protein>
    <submittedName>
        <fullName evidence="3">Subtilase family protein</fullName>
    </submittedName>
</protein>
<dbReference type="InterPro" id="IPR036852">
    <property type="entry name" value="Peptidase_S8/S53_dom_sf"/>
</dbReference>
<feature type="domain" description="Peptidase S8/S53" evidence="2">
    <location>
        <begin position="265"/>
        <end position="481"/>
    </location>
</feature>
<dbReference type="Gene3D" id="3.40.50.200">
    <property type="entry name" value="Peptidase S8/S53 domain"/>
    <property type="match status" value="1"/>
</dbReference>
<feature type="region of interest" description="Disordered" evidence="1">
    <location>
        <begin position="24"/>
        <end position="56"/>
    </location>
</feature>
<dbReference type="AlphaFoldDB" id="A0A2S9XIY7"/>
<evidence type="ECO:0000313" key="4">
    <source>
        <dbReference type="Proteomes" id="UP000237968"/>
    </source>
</evidence>
<gene>
    <name evidence="3" type="ORF">ENSA5_46700</name>
</gene>
<dbReference type="PROSITE" id="PS51257">
    <property type="entry name" value="PROKAR_LIPOPROTEIN"/>
    <property type="match status" value="1"/>
</dbReference>